<dbReference type="Proteomes" id="UP000660454">
    <property type="component" value="Unassembled WGS sequence"/>
</dbReference>
<dbReference type="PANTHER" id="PTHR35007:SF1">
    <property type="entry name" value="PILUS ASSEMBLY PROTEIN"/>
    <property type="match status" value="1"/>
</dbReference>
<proteinExistence type="predicted"/>
<keyword evidence="1" id="KW-0812">Transmembrane</keyword>
<dbReference type="EMBL" id="BOOF01000024">
    <property type="protein sequence ID" value="GIH63275.1"/>
    <property type="molecule type" value="Genomic_DNA"/>
</dbReference>
<evidence type="ECO:0000313" key="3">
    <source>
        <dbReference type="Proteomes" id="UP000660454"/>
    </source>
</evidence>
<keyword evidence="3" id="KW-1185">Reference proteome</keyword>
<feature type="transmembrane region" description="Helical" evidence="1">
    <location>
        <begin position="101"/>
        <end position="123"/>
    </location>
</feature>
<gene>
    <name evidence="2" type="ORF">Msi02_40920</name>
</gene>
<sequence>MITTVLCGAVLGLGLFLLMRALFPPRPGLTARLAALDEARDGKGVPRAPLIAPEEDVSEFRRMLGLRLARFYAARGWEARSVKADLALLGKSFEGFLATKLLLGVSGLLAFPLLVGWLALMGWGVSVQVPLWSALVVCVIFFLLPDAQIRRDAAVRRRDFRHAVGAFLDLVSMNLAGGRGVPEALMMAVAVGSPVTTPGALNGTVNSTVNGTVHGMANGTVHGAVHGAASAGTTGAANGAGPAPGANWAMERIREALANARIVGITPWQALGQLGDEINVDELRDLSAALGLVADDGAKVRASLTARAATLRRRELAEVEGKAGERSQSMLVAQLLLCAGFVIFLSFPAAMKMLGA</sequence>
<reference evidence="2 3" key="1">
    <citation type="submission" date="2021-01" db="EMBL/GenBank/DDBJ databases">
        <title>Whole genome shotgun sequence of Microbispora siamensis NBRC 104113.</title>
        <authorList>
            <person name="Komaki H."/>
            <person name="Tamura T."/>
        </authorList>
    </citation>
    <scope>NUCLEOTIDE SEQUENCE [LARGE SCALE GENOMIC DNA]</scope>
    <source>
        <strain evidence="2 3">NBRC 104113</strain>
    </source>
</reference>
<organism evidence="2 3">
    <name type="scientific">Microbispora siamensis</name>
    <dbReference type="NCBI Taxonomy" id="564413"/>
    <lineage>
        <taxon>Bacteria</taxon>
        <taxon>Bacillati</taxon>
        <taxon>Actinomycetota</taxon>
        <taxon>Actinomycetes</taxon>
        <taxon>Streptosporangiales</taxon>
        <taxon>Streptosporangiaceae</taxon>
        <taxon>Microbispora</taxon>
    </lineage>
</organism>
<feature type="transmembrane region" description="Helical" evidence="1">
    <location>
        <begin position="6"/>
        <end position="23"/>
    </location>
</feature>
<feature type="transmembrane region" description="Helical" evidence="1">
    <location>
        <begin position="331"/>
        <end position="351"/>
    </location>
</feature>
<protein>
    <submittedName>
        <fullName evidence="2">Type II secretion system protein</fullName>
    </submittedName>
</protein>
<feature type="transmembrane region" description="Helical" evidence="1">
    <location>
        <begin position="129"/>
        <end position="147"/>
    </location>
</feature>
<comment type="caution">
    <text evidence="2">The sequence shown here is derived from an EMBL/GenBank/DDBJ whole genome shotgun (WGS) entry which is preliminary data.</text>
</comment>
<name>A0ABQ4GPC1_9ACTN</name>
<dbReference type="RefSeq" id="WP_239108557.1">
    <property type="nucleotide sequence ID" value="NZ_BOOF01000024.1"/>
</dbReference>
<evidence type="ECO:0000313" key="2">
    <source>
        <dbReference type="EMBL" id="GIH63275.1"/>
    </source>
</evidence>
<accession>A0ABQ4GPC1</accession>
<keyword evidence="1" id="KW-0472">Membrane</keyword>
<evidence type="ECO:0000256" key="1">
    <source>
        <dbReference type="SAM" id="Phobius"/>
    </source>
</evidence>
<keyword evidence="1" id="KW-1133">Transmembrane helix</keyword>
<dbReference type="PANTHER" id="PTHR35007">
    <property type="entry name" value="INTEGRAL MEMBRANE PROTEIN-RELATED"/>
    <property type="match status" value="1"/>
</dbReference>